<proteinExistence type="predicted"/>
<evidence type="ECO:0000256" key="1">
    <source>
        <dbReference type="SAM" id="MobiDB-lite"/>
    </source>
</evidence>
<accession>A0A7W7ZP31</accession>
<name>A0A7W7ZP31_9BACT</name>
<dbReference type="Proteomes" id="UP000584867">
    <property type="component" value="Unassembled WGS sequence"/>
</dbReference>
<dbReference type="RefSeq" id="WP_184254762.1">
    <property type="nucleotide sequence ID" value="NZ_JACHIO010000006.1"/>
</dbReference>
<evidence type="ECO:0000313" key="2">
    <source>
        <dbReference type="EMBL" id="MBB5063535.1"/>
    </source>
</evidence>
<dbReference type="AlphaFoldDB" id="A0A7W7ZP31"/>
<feature type="region of interest" description="Disordered" evidence="1">
    <location>
        <begin position="68"/>
        <end position="99"/>
    </location>
</feature>
<protein>
    <submittedName>
        <fullName evidence="2">Uncharacterized protein</fullName>
    </submittedName>
</protein>
<reference evidence="2 3" key="1">
    <citation type="submission" date="2020-08" db="EMBL/GenBank/DDBJ databases">
        <title>Genomic Encyclopedia of Type Strains, Phase IV (KMG-V): Genome sequencing to study the core and pangenomes of soil and plant-associated prokaryotes.</title>
        <authorList>
            <person name="Whitman W."/>
        </authorList>
    </citation>
    <scope>NUCLEOTIDE SEQUENCE [LARGE SCALE GENOMIC DNA]</scope>
    <source>
        <strain evidence="2 3">X5P3</strain>
    </source>
</reference>
<dbReference type="EMBL" id="JACHIO010000006">
    <property type="protein sequence ID" value="MBB5063535.1"/>
    <property type="molecule type" value="Genomic_DNA"/>
</dbReference>
<organism evidence="2 3">
    <name type="scientific">Granulicella mallensis</name>
    <dbReference type="NCBI Taxonomy" id="940614"/>
    <lineage>
        <taxon>Bacteria</taxon>
        <taxon>Pseudomonadati</taxon>
        <taxon>Acidobacteriota</taxon>
        <taxon>Terriglobia</taxon>
        <taxon>Terriglobales</taxon>
        <taxon>Acidobacteriaceae</taxon>
        <taxon>Granulicella</taxon>
    </lineage>
</organism>
<gene>
    <name evidence="2" type="ORF">HDF15_001877</name>
</gene>
<sequence>MNLNLRSWSISFFVPALFGTVLVAGPRTAQGQDRIFSPAAARTETMLLASSDSAKEFFKSVAVSDAVSSSSDDTEDLPDAPSAVALREPVSAPRGRVESTHVASTLTKNVPAGWTAQPLTTRQQVVLGIHNLYSPRGIAGMVFAAGYSQLANGQPNYGSDTDAFKKRLGAVILRDTTESLFSDAILAPMLHEDSRYYVQGPQHNFFYRIAYAASRPLITRTDSGDSTVNGSLLLGYAASSVLTNAYYPSVNRNFHDTASTYGGSLGGAALGFLLNEFHDEVLQTLHLEKKD</sequence>
<comment type="caution">
    <text evidence="2">The sequence shown here is derived from an EMBL/GenBank/DDBJ whole genome shotgun (WGS) entry which is preliminary data.</text>
</comment>
<evidence type="ECO:0000313" key="3">
    <source>
        <dbReference type="Proteomes" id="UP000584867"/>
    </source>
</evidence>